<dbReference type="GO" id="GO:0016460">
    <property type="term" value="C:myosin II complex"/>
    <property type="evidence" value="ECO:0007669"/>
    <property type="project" value="TreeGrafter"/>
</dbReference>
<dbReference type="PANTHER" id="PTHR23048:SF45">
    <property type="entry name" value="CALMODULIN LIKE 4"/>
    <property type="match status" value="1"/>
</dbReference>
<evidence type="ECO:0000259" key="1">
    <source>
        <dbReference type="PROSITE" id="PS50222"/>
    </source>
</evidence>
<dbReference type="Gene3D" id="1.10.238.10">
    <property type="entry name" value="EF-hand"/>
    <property type="match status" value="1"/>
</dbReference>
<feature type="domain" description="EF-hand" evidence="1">
    <location>
        <begin position="8"/>
        <end position="43"/>
    </location>
</feature>
<dbReference type="FunFam" id="1.10.238.10:FF:000400">
    <property type="entry name" value="EF hand family protein"/>
    <property type="match status" value="1"/>
</dbReference>
<proteinExistence type="predicted"/>
<dbReference type="Pfam" id="PF14658">
    <property type="entry name" value="EF-hand_9"/>
    <property type="match status" value="1"/>
</dbReference>
<sequence length="154" mass="17332">MPAAFNDVCTAFFKKHFDVFDRDKIGRVRGDDFAALIRVCGAAPLEASIQDLKAIADPSRRGSFAFDDFCVALKRAFAESVSPHEVRAAFQGFDPDKRGLVSPHELRYFLTTMGDALTAEEMNEFVEEMRSEMDMEGNLVVADSIYKMTPEMFR</sequence>
<dbReference type="InterPro" id="IPR039508">
    <property type="entry name" value="KASH5_EF-hand-like_dom"/>
</dbReference>
<dbReference type="SUPFAM" id="SSF47473">
    <property type="entry name" value="EF-hand"/>
    <property type="match status" value="1"/>
</dbReference>
<dbReference type="InterPro" id="IPR002048">
    <property type="entry name" value="EF_hand_dom"/>
</dbReference>
<dbReference type="PANTHER" id="PTHR23048">
    <property type="entry name" value="MYOSIN LIGHT CHAIN 1, 3"/>
    <property type="match status" value="1"/>
</dbReference>
<dbReference type="PROSITE" id="PS50222">
    <property type="entry name" value="EF_HAND_2"/>
    <property type="match status" value="2"/>
</dbReference>
<dbReference type="InterPro" id="IPR050230">
    <property type="entry name" value="CALM/Myosin/TropC-like"/>
</dbReference>
<dbReference type="AlphaFoldDB" id="A0AAW0F5G6"/>
<keyword evidence="3" id="KW-1185">Reference proteome</keyword>
<reference evidence="2 3" key="1">
    <citation type="journal article" date="2021" name="MBio">
        <title>A New Model Trypanosomatid, Novymonas esmeraldas: Genomic Perception of Its 'Candidatus Pandoraea novymonadis' Endosymbiont.</title>
        <authorList>
            <person name="Zakharova A."/>
            <person name="Saura A."/>
            <person name="Butenko A."/>
            <person name="Podesvova L."/>
            <person name="Warmusova S."/>
            <person name="Kostygov A.Y."/>
            <person name="Nenarokova A."/>
            <person name="Lukes J."/>
            <person name="Opperdoes F.R."/>
            <person name="Yurchenko V."/>
        </authorList>
    </citation>
    <scope>NUCLEOTIDE SEQUENCE [LARGE SCALE GENOMIC DNA]</scope>
    <source>
        <strain evidence="2 3">E262AT.01</strain>
    </source>
</reference>
<dbReference type="GO" id="GO:0005509">
    <property type="term" value="F:calcium ion binding"/>
    <property type="evidence" value="ECO:0007669"/>
    <property type="project" value="InterPro"/>
</dbReference>
<dbReference type="Proteomes" id="UP001430356">
    <property type="component" value="Unassembled WGS sequence"/>
</dbReference>
<protein>
    <submittedName>
        <fullName evidence="2">Calmodulin-like protein</fullName>
    </submittedName>
</protein>
<comment type="caution">
    <text evidence="2">The sequence shown here is derived from an EMBL/GenBank/DDBJ whole genome shotgun (WGS) entry which is preliminary data.</text>
</comment>
<dbReference type="EMBL" id="JAECZO010000010">
    <property type="protein sequence ID" value="KAK7200992.1"/>
    <property type="molecule type" value="Genomic_DNA"/>
</dbReference>
<feature type="domain" description="EF-hand" evidence="1">
    <location>
        <begin position="81"/>
        <end position="116"/>
    </location>
</feature>
<name>A0AAW0F5G6_9TRYP</name>
<dbReference type="SMART" id="SM00054">
    <property type="entry name" value="EFh"/>
    <property type="match status" value="2"/>
</dbReference>
<gene>
    <name evidence="2" type="ORF">NESM_000158600</name>
</gene>
<evidence type="ECO:0000313" key="2">
    <source>
        <dbReference type="EMBL" id="KAK7200992.1"/>
    </source>
</evidence>
<organism evidence="2 3">
    <name type="scientific">Novymonas esmeraldas</name>
    <dbReference type="NCBI Taxonomy" id="1808958"/>
    <lineage>
        <taxon>Eukaryota</taxon>
        <taxon>Discoba</taxon>
        <taxon>Euglenozoa</taxon>
        <taxon>Kinetoplastea</taxon>
        <taxon>Metakinetoplastina</taxon>
        <taxon>Trypanosomatida</taxon>
        <taxon>Trypanosomatidae</taxon>
        <taxon>Novymonas</taxon>
    </lineage>
</organism>
<evidence type="ECO:0000313" key="3">
    <source>
        <dbReference type="Proteomes" id="UP001430356"/>
    </source>
</evidence>
<dbReference type="InterPro" id="IPR011992">
    <property type="entry name" value="EF-hand-dom_pair"/>
</dbReference>
<accession>A0AAW0F5G6</accession>